<evidence type="ECO:0000256" key="9">
    <source>
        <dbReference type="ARBA" id="ARBA00022989"/>
    </source>
</evidence>
<keyword evidence="8" id="KW-1043">Host membrane</keyword>
<evidence type="ECO:0000256" key="12">
    <source>
        <dbReference type="SAM" id="MobiDB-lite"/>
    </source>
</evidence>
<dbReference type="Proteomes" id="UP000201781">
    <property type="component" value="Genome"/>
</dbReference>
<evidence type="ECO:0000256" key="5">
    <source>
        <dbReference type="ARBA" id="ARBA00022758"/>
    </source>
</evidence>
<dbReference type="GeneID" id="24420526"/>
<dbReference type="Gene3D" id="2.40.10.10">
    <property type="entry name" value="Trypsin-like serine proteases"/>
    <property type="match status" value="2"/>
</dbReference>
<keyword evidence="6" id="KW-0378">Hydrolase</keyword>
<evidence type="ECO:0000256" key="10">
    <source>
        <dbReference type="ARBA" id="ARBA00023136"/>
    </source>
</evidence>
<keyword evidence="5" id="KW-0688">Ribosomal frameshifting</keyword>
<dbReference type="KEGG" id="vg:24420526"/>
<dbReference type="GO" id="GO:0033644">
    <property type="term" value="C:host cell membrane"/>
    <property type="evidence" value="ECO:0007669"/>
    <property type="project" value="UniProtKB-SubCell"/>
</dbReference>
<accession>A0A0E3D8P7</accession>
<feature type="compositionally biased region" description="Basic residues" evidence="12">
    <location>
        <begin position="530"/>
        <end position="541"/>
    </location>
</feature>
<reference evidence="14 15" key="1">
    <citation type="journal article" date="2015" name="Arch. Virol.">
        <title>Rottboellia yellow mottle virus is a distinct species within the genus Sobemovirus.</title>
        <authorList>
            <person name="Somera M."/>
            <person name="Truve E."/>
        </authorList>
    </citation>
    <scope>NUCLEOTIDE SEQUENCE [LARGE SCALE GENOMIC DNA]</scope>
</reference>
<name>A0A0E3D8P7_9VIRU</name>
<keyword evidence="2" id="KW-0191">Covalent protein-RNA linkage</keyword>
<protein>
    <submittedName>
        <fullName evidence="14">Polyprotein P2a</fullName>
    </submittedName>
</protein>
<dbReference type="GO" id="GO:0006508">
    <property type="term" value="P:proteolysis"/>
    <property type="evidence" value="ECO:0007669"/>
    <property type="project" value="UniProtKB-KW"/>
</dbReference>
<comment type="subcellular location">
    <subcellularLocation>
        <location evidence="1">Host membrane</location>
        <topology evidence="1">Multi-pass membrane protein</topology>
    </subcellularLocation>
</comment>
<keyword evidence="7" id="KW-0720">Serine protease</keyword>
<evidence type="ECO:0000256" key="11">
    <source>
        <dbReference type="ARBA" id="ARBA00029410"/>
    </source>
</evidence>
<feature type="compositionally biased region" description="Low complexity" evidence="12">
    <location>
        <begin position="499"/>
        <end position="526"/>
    </location>
</feature>
<dbReference type="EMBL" id="KC577469">
    <property type="protein sequence ID" value="AHB64344.1"/>
    <property type="molecule type" value="Genomic_RNA"/>
</dbReference>
<dbReference type="PROSITE" id="PS51868">
    <property type="entry name" value="PEPTIDASE_S39"/>
    <property type="match status" value="1"/>
</dbReference>
<keyword evidence="3" id="KW-0645">Protease</keyword>
<keyword evidence="10" id="KW-0472">Membrane</keyword>
<evidence type="ECO:0000313" key="14">
    <source>
        <dbReference type="EMBL" id="AHB64344.1"/>
    </source>
</evidence>
<dbReference type="GO" id="GO:0004252">
    <property type="term" value="F:serine-type endopeptidase activity"/>
    <property type="evidence" value="ECO:0007669"/>
    <property type="project" value="InterPro"/>
</dbReference>
<evidence type="ECO:0000259" key="13">
    <source>
        <dbReference type="PROSITE" id="PS51868"/>
    </source>
</evidence>
<dbReference type="GO" id="GO:0016020">
    <property type="term" value="C:membrane"/>
    <property type="evidence" value="ECO:0007669"/>
    <property type="project" value="InterPro"/>
</dbReference>
<evidence type="ECO:0000256" key="7">
    <source>
        <dbReference type="ARBA" id="ARBA00022825"/>
    </source>
</evidence>
<dbReference type="GO" id="GO:0075523">
    <property type="term" value="P:viral translational frameshifting"/>
    <property type="evidence" value="ECO:0007669"/>
    <property type="project" value="UniProtKB-KW"/>
</dbReference>
<comment type="function">
    <text evidence="11">Covalently attached to the 5' extremity of the genomic and subgenomic RNAs. It may serve as a primer for the replicase.</text>
</comment>
<dbReference type="InterPro" id="IPR009003">
    <property type="entry name" value="Peptidase_S1_PA"/>
</dbReference>
<proteinExistence type="predicted"/>
<dbReference type="InterPro" id="IPR000382">
    <property type="entry name" value="Peptidase_S39B_luteovirus"/>
</dbReference>
<keyword evidence="4" id="KW-0812">Transmembrane</keyword>
<keyword evidence="15" id="KW-1185">Reference proteome</keyword>
<sequence length="554" mass="61061">MKWLEIILTLISLGGFLWITETTSEPGSNRVLGMRSVVLGYLMLLVWKGLSAWLDSRRVRVESEPQAASESWLEIQGQPQFSPEKGVYADVLVDGRTHHVVIQPNFWPYLPTVKQEREEASVYASPMSSIKPGEEPGSLVCIQDQAGHVVGMGARVHCGSDSLLLTSFHVVQNGKLNDLYLAKYSVASKEGLRVSIDREWNVEYVSPTKDADIIAIRVPASVWSRLGVKAAKVGAVKGRLPVVAYGAETTQKVFSSTGFAYAKEDSKKFAGCHSCSTKRGWSGTPLYYKDLVVGVHRRWEVIGEENSFTTLSPFHEQNESSEYEGDAWREVEGEEMEARDDVDDIHVYGRGRYKISGAEYAWESADDALALNKRLRESGTSWADMVEAEEDMWDQRLETIQSLNCQEAVSACSPPYSTCLESSTENPGFSGRTECPSLRSEDRLSNLEKLVEAQFQSSAKMQEQFSLLSQVLIGLKEDLKQKREACSIKQAGSDPSPPRATLSAPAASSSRTTPESASASVSKEAAGIQRKSRGKSKKSRLANRSTETPAPASH</sequence>
<feature type="region of interest" description="Disordered" evidence="12">
    <location>
        <begin position="486"/>
        <end position="554"/>
    </location>
</feature>
<dbReference type="RefSeq" id="YP_009142785.1">
    <property type="nucleotide sequence ID" value="NC_027198.1"/>
</dbReference>
<keyword evidence="9" id="KW-1133">Transmembrane helix</keyword>
<organism evidence="14 15">
    <name type="scientific">Rottboellia yellow mottle virus</name>
    <dbReference type="NCBI Taxonomy" id="1432563"/>
    <lineage>
        <taxon>Viruses</taxon>
        <taxon>Riboviria</taxon>
        <taxon>Orthornavirae</taxon>
        <taxon>Pisuviricota</taxon>
        <taxon>Pisoniviricetes</taxon>
        <taxon>Sobelivirales</taxon>
        <taxon>Solemoviridae</taxon>
        <taxon>Sobemovirus</taxon>
        <taxon>Sobemovirus ROMOV</taxon>
    </lineage>
</organism>
<dbReference type="SUPFAM" id="SSF50494">
    <property type="entry name" value="Trypsin-like serine proteases"/>
    <property type="match status" value="1"/>
</dbReference>
<evidence type="ECO:0000256" key="4">
    <source>
        <dbReference type="ARBA" id="ARBA00022692"/>
    </source>
</evidence>
<evidence type="ECO:0000256" key="2">
    <source>
        <dbReference type="ARBA" id="ARBA00022520"/>
    </source>
</evidence>
<feature type="domain" description="Peptidase S39" evidence="13">
    <location>
        <begin position="122"/>
        <end position="326"/>
    </location>
</feature>
<evidence type="ECO:0000256" key="8">
    <source>
        <dbReference type="ARBA" id="ARBA00022870"/>
    </source>
</evidence>
<evidence type="ECO:0000256" key="1">
    <source>
        <dbReference type="ARBA" id="ARBA00004301"/>
    </source>
</evidence>
<evidence type="ECO:0000256" key="6">
    <source>
        <dbReference type="ARBA" id="ARBA00022801"/>
    </source>
</evidence>
<dbReference type="OrthoDB" id="17758at10239"/>
<dbReference type="InterPro" id="IPR043504">
    <property type="entry name" value="Peptidase_S1_PA_chymotrypsin"/>
</dbReference>
<evidence type="ECO:0000313" key="15">
    <source>
        <dbReference type="Proteomes" id="UP000201781"/>
    </source>
</evidence>
<evidence type="ECO:0000256" key="3">
    <source>
        <dbReference type="ARBA" id="ARBA00022670"/>
    </source>
</evidence>